<organism evidence="8 9">
    <name type="scientific">Actinocorallia longicatena</name>
    <dbReference type="NCBI Taxonomy" id="111803"/>
    <lineage>
        <taxon>Bacteria</taxon>
        <taxon>Bacillati</taxon>
        <taxon>Actinomycetota</taxon>
        <taxon>Actinomycetes</taxon>
        <taxon>Streptosporangiales</taxon>
        <taxon>Thermomonosporaceae</taxon>
        <taxon>Actinocorallia</taxon>
    </lineage>
</organism>
<dbReference type="PANTHER" id="PTHR43884:SF20">
    <property type="entry name" value="ACYL-COA DEHYDROGENASE FADE28"/>
    <property type="match status" value="1"/>
</dbReference>
<protein>
    <submittedName>
        <fullName evidence="8">Acyl-CoA dehydrogenase family protein</fullName>
    </submittedName>
</protein>
<evidence type="ECO:0000256" key="3">
    <source>
        <dbReference type="ARBA" id="ARBA00022630"/>
    </source>
</evidence>
<proteinExistence type="inferred from homology"/>
<dbReference type="SUPFAM" id="SSF47203">
    <property type="entry name" value="Acyl-CoA dehydrogenase C-terminal domain-like"/>
    <property type="match status" value="1"/>
</dbReference>
<accession>A0ABP6QFK6</accession>
<reference evidence="9" key="1">
    <citation type="journal article" date="2019" name="Int. J. Syst. Evol. Microbiol.">
        <title>The Global Catalogue of Microorganisms (GCM) 10K type strain sequencing project: providing services to taxonomists for standard genome sequencing and annotation.</title>
        <authorList>
            <consortium name="The Broad Institute Genomics Platform"/>
            <consortium name="The Broad Institute Genome Sequencing Center for Infectious Disease"/>
            <person name="Wu L."/>
            <person name="Ma J."/>
        </authorList>
    </citation>
    <scope>NUCLEOTIDE SEQUENCE [LARGE SCALE GENOMIC DNA]</scope>
    <source>
        <strain evidence="9">JCM 9377</strain>
    </source>
</reference>
<dbReference type="InterPro" id="IPR046373">
    <property type="entry name" value="Acyl-CoA_Oxase/DH_mid-dom_sf"/>
</dbReference>
<comment type="cofactor">
    <cofactor evidence="1">
        <name>FAD</name>
        <dbReference type="ChEBI" id="CHEBI:57692"/>
    </cofactor>
</comment>
<dbReference type="Gene3D" id="1.20.140.10">
    <property type="entry name" value="Butyryl-CoA Dehydrogenase, subunit A, domain 3"/>
    <property type="match status" value="1"/>
</dbReference>
<dbReference type="Proteomes" id="UP001501237">
    <property type="component" value="Unassembled WGS sequence"/>
</dbReference>
<evidence type="ECO:0000256" key="4">
    <source>
        <dbReference type="ARBA" id="ARBA00022827"/>
    </source>
</evidence>
<evidence type="ECO:0000313" key="8">
    <source>
        <dbReference type="EMBL" id="GAA3226721.1"/>
    </source>
</evidence>
<dbReference type="PANTHER" id="PTHR43884">
    <property type="entry name" value="ACYL-COA DEHYDROGENASE"/>
    <property type="match status" value="1"/>
</dbReference>
<keyword evidence="9" id="KW-1185">Reference proteome</keyword>
<gene>
    <name evidence="8" type="ORF">GCM10010468_55180</name>
</gene>
<dbReference type="InterPro" id="IPR009075">
    <property type="entry name" value="AcylCo_DH/oxidase_C"/>
</dbReference>
<evidence type="ECO:0000259" key="6">
    <source>
        <dbReference type="Pfam" id="PF00441"/>
    </source>
</evidence>
<keyword evidence="5" id="KW-0560">Oxidoreductase</keyword>
<feature type="domain" description="Acyl-CoA dehydrogenase/oxidase N-terminal" evidence="7">
    <location>
        <begin position="7"/>
        <end position="123"/>
    </location>
</feature>
<dbReference type="EMBL" id="BAAAUV010000016">
    <property type="protein sequence ID" value="GAA3226721.1"/>
    <property type="molecule type" value="Genomic_DNA"/>
</dbReference>
<dbReference type="CDD" id="cd00567">
    <property type="entry name" value="ACAD"/>
    <property type="match status" value="1"/>
</dbReference>
<evidence type="ECO:0000313" key="9">
    <source>
        <dbReference type="Proteomes" id="UP001501237"/>
    </source>
</evidence>
<evidence type="ECO:0000256" key="2">
    <source>
        <dbReference type="ARBA" id="ARBA00009347"/>
    </source>
</evidence>
<dbReference type="InterPro" id="IPR009100">
    <property type="entry name" value="AcylCoA_DH/oxidase_NM_dom_sf"/>
</dbReference>
<sequence>MDPDLSHDQRLLLEATENLIRSSLSPEVVRSLVDGTGEFPSSARSAYWSRGAELGWFAFLAPEELGGGGVSGRGLCDAAVFAELRGRHLQPGCFVDTNVTVAALTREGTAGQRSEILPDLVAGASSAAWAMADPAGDWSGGAGLECLPAGGGYRLSGLKGLVVDAHLADWLLVTAEAPEGPTQFLLPSSAPGIAVEMLDGLDLTRSLCRIRFESVQAGLSAVVGTPGGAGPAIDAQLQTACVLGGAETVGAMQHLFDMSVRYSKDRIAFGRPIGSFQALKHQLADTSLAVETSHACLAGAARAVEAADEGAAEAASLAKSLIGDAAVEVAHKSWQLFGGISYTWEHDFHLYLRRLTADASLYGSPTWHRERVCRLAGV</sequence>
<evidence type="ECO:0000259" key="7">
    <source>
        <dbReference type="Pfam" id="PF02771"/>
    </source>
</evidence>
<name>A0ABP6QFK6_9ACTN</name>
<evidence type="ECO:0000256" key="1">
    <source>
        <dbReference type="ARBA" id="ARBA00001974"/>
    </source>
</evidence>
<dbReference type="Gene3D" id="2.40.110.10">
    <property type="entry name" value="Butyryl-CoA Dehydrogenase, subunit A, domain 2"/>
    <property type="match status" value="1"/>
</dbReference>
<dbReference type="Gene3D" id="1.10.540.10">
    <property type="entry name" value="Acyl-CoA dehydrogenase/oxidase, N-terminal domain"/>
    <property type="match status" value="1"/>
</dbReference>
<feature type="domain" description="Acyl-CoA dehydrogenase/oxidase C-terminal" evidence="6">
    <location>
        <begin position="243"/>
        <end position="372"/>
    </location>
</feature>
<comment type="caution">
    <text evidence="8">The sequence shown here is derived from an EMBL/GenBank/DDBJ whole genome shotgun (WGS) entry which is preliminary data.</text>
</comment>
<evidence type="ECO:0000256" key="5">
    <source>
        <dbReference type="ARBA" id="ARBA00023002"/>
    </source>
</evidence>
<keyword evidence="3" id="KW-0285">Flavoprotein</keyword>
<dbReference type="SUPFAM" id="SSF56645">
    <property type="entry name" value="Acyl-CoA dehydrogenase NM domain-like"/>
    <property type="match status" value="1"/>
</dbReference>
<dbReference type="InterPro" id="IPR036250">
    <property type="entry name" value="AcylCo_DH-like_C"/>
</dbReference>
<dbReference type="RefSeq" id="WP_344833853.1">
    <property type="nucleotide sequence ID" value="NZ_BAAAUV010000016.1"/>
</dbReference>
<dbReference type="InterPro" id="IPR037069">
    <property type="entry name" value="AcylCoA_DH/ox_N_sf"/>
</dbReference>
<dbReference type="Pfam" id="PF02771">
    <property type="entry name" value="Acyl-CoA_dh_N"/>
    <property type="match status" value="1"/>
</dbReference>
<keyword evidence="4" id="KW-0274">FAD</keyword>
<comment type="similarity">
    <text evidence="2">Belongs to the acyl-CoA dehydrogenase family.</text>
</comment>
<dbReference type="Pfam" id="PF00441">
    <property type="entry name" value="Acyl-CoA_dh_1"/>
    <property type="match status" value="1"/>
</dbReference>
<dbReference type="InterPro" id="IPR013786">
    <property type="entry name" value="AcylCoA_DH/ox_N"/>
</dbReference>